<dbReference type="Proteomes" id="UP000321907">
    <property type="component" value="Unassembled WGS sequence"/>
</dbReference>
<dbReference type="OrthoDB" id="814802at2"/>
<dbReference type="RefSeq" id="WP_147932124.1">
    <property type="nucleotide sequence ID" value="NZ_VOXD01000033.1"/>
</dbReference>
<evidence type="ECO:0000313" key="2">
    <source>
        <dbReference type="Proteomes" id="UP000321907"/>
    </source>
</evidence>
<protein>
    <recommendedName>
        <fullName evidence="3">DUF748 domain-containing protein</fullName>
    </recommendedName>
</protein>
<dbReference type="AlphaFoldDB" id="A0A5C7FNS4"/>
<name>A0A5C7FNS4_9BACT</name>
<comment type="caution">
    <text evidence="1">The sequence shown here is derived from an EMBL/GenBank/DDBJ whole genome shotgun (WGS) entry which is preliminary data.</text>
</comment>
<reference evidence="1 2" key="1">
    <citation type="submission" date="2019-08" db="EMBL/GenBank/DDBJ databases">
        <title>Lewinella sp. strain SSH13 Genome sequencing and assembly.</title>
        <authorList>
            <person name="Kim I."/>
        </authorList>
    </citation>
    <scope>NUCLEOTIDE SEQUENCE [LARGE SCALE GENOMIC DNA]</scope>
    <source>
        <strain evidence="1 2">SSH13</strain>
    </source>
</reference>
<proteinExistence type="predicted"/>
<dbReference type="EMBL" id="VOXD01000033">
    <property type="protein sequence ID" value="TXF87669.1"/>
    <property type="molecule type" value="Genomic_DNA"/>
</dbReference>
<evidence type="ECO:0008006" key="3">
    <source>
        <dbReference type="Google" id="ProtNLM"/>
    </source>
</evidence>
<keyword evidence="2" id="KW-1185">Reference proteome</keyword>
<gene>
    <name evidence="1" type="ORF">FUA23_17820</name>
</gene>
<sequence length="508" mass="56327">MKKITYLAVGLALLLIVIYAAGKIIANSKLNQLIESSNEEGNLLSVGERSLSFNLLNFGLELDSVRLDQRVGPRRVSGSIGSVSLSGLSLLKAIGGSIDIDDLLLEGADLDIHPAQMREDSTKDDREDKKKITLHELRLVNSRVLSYDEEGTLKAKIDGLNISGALQLPLAPATAPKMQLSASKVLFPATDDTDQIIDSLEINVEKRTVEIGDFRIAPKMATRAFLTSIEYKRAWQALHLKDVKASDVPFDSLLAGGRSVFPEITIGDLSFAIYENPSLERSPNEPYKKFPIEKFRQLGEEIWLQSLTVEQANIAYGVHKEGAERPDITFSGSIKAGNFSTWKQNKPAFMEIDCLFEKTSPLKVRFELDQRGDGRDFTTTGTLRDYDLPKINPLMIVAANADIEKGYITELNHNFSIENGVAKGDLLLRYNNLEVKMTGKNAWFINLIEDLAIRDSNPRNDGDLVVGTVHAEHIPTKSFFNIYWKSLVSGMKSSVAGKVFIPEEITPE</sequence>
<organism evidence="1 2">
    <name type="scientific">Neolewinella aurantiaca</name>
    <dbReference type="NCBI Taxonomy" id="2602767"/>
    <lineage>
        <taxon>Bacteria</taxon>
        <taxon>Pseudomonadati</taxon>
        <taxon>Bacteroidota</taxon>
        <taxon>Saprospiria</taxon>
        <taxon>Saprospirales</taxon>
        <taxon>Lewinellaceae</taxon>
        <taxon>Neolewinella</taxon>
    </lineage>
</organism>
<evidence type="ECO:0000313" key="1">
    <source>
        <dbReference type="EMBL" id="TXF87669.1"/>
    </source>
</evidence>
<accession>A0A5C7FNS4</accession>